<evidence type="ECO:0000256" key="9">
    <source>
        <dbReference type="HAMAP-Rule" id="MF_00474"/>
    </source>
</evidence>
<dbReference type="NCBIfam" id="TIGR03049">
    <property type="entry name" value="PS_I_psaK"/>
    <property type="match status" value="1"/>
</dbReference>
<dbReference type="Pfam" id="PF01241">
    <property type="entry name" value="PSI_PSAK"/>
    <property type="match status" value="1"/>
</dbReference>
<dbReference type="InterPro" id="IPR037101">
    <property type="entry name" value="PSI_PsaK_bact"/>
</dbReference>
<dbReference type="InterPro" id="IPR000549">
    <property type="entry name" value="PSI_PsaG/PsaK"/>
</dbReference>
<accession>A0A563VSL9</accession>
<dbReference type="GO" id="GO:0031676">
    <property type="term" value="C:plasma membrane-derived thylakoid membrane"/>
    <property type="evidence" value="ECO:0007669"/>
    <property type="project" value="UniProtKB-SubCell"/>
</dbReference>
<keyword evidence="11" id="KW-1185">Reference proteome</keyword>
<dbReference type="GO" id="GO:0009522">
    <property type="term" value="C:photosystem I"/>
    <property type="evidence" value="ECO:0007669"/>
    <property type="project" value="UniProtKB-KW"/>
</dbReference>
<dbReference type="InterPro" id="IPR035982">
    <property type="entry name" value="PSI_centre_PsaK_sf"/>
</dbReference>
<dbReference type="SUPFAM" id="SSF81563">
    <property type="entry name" value="Photosystem I reaction center subunit X, PsaK"/>
    <property type="match status" value="1"/>
</dbReference>
<evidence type="ECO:0000256" key="6">
    <source>
        <dbReference type="ARBA" id="ARBA00022989"/>
    </source>
</evidence>
<dbReference type="RefSeq" id="WP_144873067.1">
    <property type="nucleotide sequence ID" value="NZ_LR214009.1"/>
</dbReference>
<evidence type="ECO:0000256" key="4">
    <source>
        <dbReference type="ARBA" id="ARBA00022692"/>
    </source>
</evidence>
<dbReference type="HAMAP" id="MF_00474">
    <property type="entry name" value="PSI_PsaK"/>
    <property type="match status" value="1"/>
</dbReference>
<dbReference type="OrthoDB" id="561382at2"/>
<gene>
    <name evidence="9 10" type="primary">psaK</name>
    <name evidence="10" type="ORF">H1P_2660011</name>
</gene>
<evidence type="ECO:0000256" key="2">
    <source>
        <dbReference type="ARBA" id="ARBA00006458"/>
    </source>
</evidence>
<dbReference type="Gene3D" id="1.20.860.20">
    <property type="entry name" value="Photosystem I PsaK, reaction centre"/>
    <property type="match status" value="1"/>
</dbReference>
<dbReference type="Proteomes" id="UP000320055">
    <property type="component" value="Unassembled WGS sequence"/>
</dbReference>
<keyword evidence="5 9" id="KW-0603">Photosystem I</keyword>
<protein>
    <recommendedName>
        <fullName evidence="9">Photosystem I reaction center subunit PsaK</fullName>
    </recommendedName>
    <alternativeName>
        <fullName evidence="9">Photosystem I subunit X</fullName>
    </alternativeName>
</protein>
<evidence type="ECO:0000256" key="7">
    <source>
        <dbReference type="ARBA" id="ARBA00023078"/>
    </source>
</evidence>
<feature type="transmembrane region" description="Helical" evidence="9">
    <location>
        <begin position="38"/>
        <end position="57"/>
    </location>
</feature>
<dbReference type="GO" id="GO:0015979">
    <property type="term" value="P:photosynthesis"/>
    <property type="evidence" value="ECO:0007669"/>
    <property type="project" value="UniProtKB-UniRule"/>
</dbReference>
<name>A0A563VSL9_9CYAN</name>
<keyword evidence="8 9" id="KW-0472">Membrane</keyword>
<keyword evidence="7 9" id="KW-0793">Thylakoid</keyword>
<comment type="similarity">
    <text evidence="2 9">Belongs to the PsaG/PsaK family.</text>
</comment>
<reference evidence="10 11" key="1">
    <citation type="submission" date="2019-01" db="EMBL/GenBank/DDBJ databases">
        <authorList>
            <person name="Brito A."/>
        </authorList>
    </citation>
    <scope>NUCLEOTIDE SEQUENCE [LARGE SCALE GENOMIC DNA]</scope>
    <source>
        <strain evidence="10">1</strain>
    </source>
</reference>
<dbReference type="InterPro" id="IPR017492">
    <property type="entry name" value="PSI_PsaK"/>
</dbReference>
<keyword evidence="3 9" id="KW-0602">Photosynthesis</keyword>
<keyword evidence="6 9" id="KW-1133">Transmembrane helix</keyword>
<evidence type="ECO:0000313" key="11">
    <source>
        <dbReference type="Proteomes" id="UP000320055"/>
    </source>
</evidence>
<organism evidence="10 11">
    <name type="scientific">Hyella patelloides LEGE 07179</name>
    <dbReference type="NCBI Taxonomy" id="945734"/>
    <lineage>
        <taxon>Bacteria</taxon>
        <taxon>Bacillati</taxon>
        <taxon>Cyanobacteriota</taxon>
        <taxon>Cyanophyceae</taxon>
        <taxon>Pleurocapsales</taxon>
        <taxon>Hyellaceae</taxon>
        <taxon>Hyella</taxon>
    </lineage>
</organism>
<dbReference type="AlphaFoldDB" id="A0A563VSL9"/>
<proteinExistence type="inferred from homology"/>
<sequence length="104" mass="10757">MIVNNLKQCKFSGEISLTYLTLLAAASVPSTVEWSPKVAIVMIVCNIIAIAFGKYTMKTPSAEPNLPSPSFFGGMGLPALLGTTSFGHLLGAGVILGLANMGAL</sequence>
<dbReference type="EMBL" id="CAACVJ010000186">
    <property type="protein sequence ID" value="VEP14460.1"/>
    <property type="molecule type" value="Genomic_DNA"/>
</dbReference>
<evidence type="ECO:0000256" key="1">
    <source>
        <dbReference type="ARBA" id="ARBA00004141"/>
    </source>
</evidence>
<evidence type="ECO:0000256" key="8">
    <source>
        <dbReference type="ARBA" id="ARBA00023136"/>
    </source>
</evidence>
<keyword evidence="4 9" id="KW-0812">Transmembrane</keyword>
<evidence type="ECO:0000256" key="3">
    <source>
        <dbReference type="ARBA" id="ARBA00022531"/>
    </source>
</evidence>
<evidence type="ECO:0000313" key="10">
    <source>
        <dbReference type="EMBL" id="VEP14460.1"/>
    </source>
</evidence>
<dbReference type="PROSITE" id="PS01026">
    <property type="entry name" value="PHOTOSYSTEM_I_PSAGK"/>
    <property type="match status" value="1"/>
</dbReference>
<feature type="transmembrane region" description="Helical" evidence="9">
    <location>
        <begin position="77"/>
        <end position="99"/>
    </location>
</feature>
<evidence type="ECO:0000256" key="5">
    <source>
        <dbReference type="ARBA" id="ARBA00022836"/>
    </source>
</evidence>
<comment type="subcellular location">
    <subcellularLocation>
        <location evidence="9">Cellular thylakoid membrane</location>
        <topology evidence="9">Multi-pass membrane protein</topology>
    </subcellularLocation>
    <subcellularLocation>
        <location evidence="1">Membrane</location>
        <topology evidence="1">Multi-pass membrane protein</topology>
    </subcellularLocation>
</comment>